<comment type="caution">
    <text evidence="6">The sequence shown here is derived from an EMBL/GenBank/DDBJ whole genome shotgun (WGS) entry which is preliminary data.</text>
</comment>
<dbReference type="InterPro" id="IPR036390">
    <property type="entry name" value="WH_DNA-bd_sf"/>
</dbReference>
<evidence type="ECO:0000256" key="1">
    <source>
        <dbReference type="ARBA" id="ARBA00009437"/>
    </source>
</evidence>
<dbReference type="Pfam" id="PF03466">
    <property type="entry name" value="LysR_substrate"/>
    <property type="match status" value="1"/>
</dbReference>
<keyword evidence="2" id="KW-0805">Transcription regulation</keyword>
<organism evidence="6 7">
    <name type="scientific">Pedobacter chitinilyticus</name>
    <dbReference type="NCBI Taxonomy" id="2233776"/>
    <lineage>
        <taxon>Bacteria</taxon>
        <taxon>Pseudomonadati</taxon>
        <taxon>Bacteroidota</taxon>
        <taxon>Sphingobacteriia</taxon>
        <taxon>Sphingobacteriales</taxon>
        <taxon>Sphingobacteriaceae</taxon>
        <taxon>Pedobacter</taxon>
    </lineage>
</organism>
<dbReference type="GO" id="GO:0000976">
    <property type="term" value="F:transcription cis-regulatory region binding"/>
    <property type="evidence" value="ECO:0007669"/>
    <property type="project" value="TreeGrafter"/>
</dbReference>
<comment type="similarity">
    <text evidence="1">Belongs to the LysR transcriptional regulatory family.</text>
</comment>
<dbReference type="GO" id="GO:0003700">
    <property type="term" value="F:DNA-binding transcription factor activity"/>
    <property type="evidence" value="ECO:0007669"/>
    <property type="project" value="InterPro"/>
</dbReference>
<dbReference type="Pfam" id="PF00126">
    <property type="entry name" value="HTH_1"/>
    <property type="match status" value="1"/>
</dbReference>
<feature type="domain" description="HTH lysR-type" evidence="5">
    <location>
        <begin position="1"/>
        <end position="58"/>
    </location>
</feature>
<dbReference type="OrthoDB" id="9785745at2"/>
<dbReference type="SUPFAM" id="SSF53850">
    <property type="entry name" value="Periplasmic binding protein-like II"/>
    <property type="match status" value="1"/>
</dbReference>
<evidence type="ECO:0000259" key="5">
    <source>
        <dbReference type="PROSITE" id="PS50931"/>
    </source>
</evidence>
<keyword evidence="7" id="KW-1185">Reference proteome</keyword>
<dbReference type="Gene3D" id="3.40.190.290">
    <property type="match status" value="1"/>
</dbReference>
<sequence>MYDFRLKVFYIVAKRLNFTKAAEELFISQPAVSKHIHEIEEHYGIKLFDRNGTKIKLTKAGTILFGHVEKLTDIYRDIDMDIAAISSNSKGLLRIGASTTVAQYYLPKYIASFRERFPDIEIAMVSNNTEVIENLLIDNKIDLAIVEGQSKRQNLQYNCIAKDEIVLCTRANNTNIKPTIKPEDLKKLPMILREAGSGSLEVIANALKTKGINFSTLLKEIELQSTESIKTYLLHSNTFAFLSIHAIFRELKENELKVIDIKGLEIERCFYLAINQGDMHSLQELFYKHISS</sequence>
<dbReference type="SUPFAM" id="SSF46785">
    <property type="entry name" value="Winged helix' DNA-binding domain"/>
    <property type="match status" value="1"/>
</dbReference>
<reference evidence="6 7" key="1">
    <citation type="submission" date="2018-06" db="EMBL/GenBank/DDBJ databases">
        <title>Pedobacter endophyticus sp. nov., an endophytic bacterium isolated from a leaf of Triticum aestivum.</title>
        <authorList>
            <person name="Zhang L."/>
        </authorList>
    </citation>
    <scope>NUCLEOTIDE SEQUENCE [LARGE SCALE GENOMIC DNA]</scope>
    <source>
        <strain evidence="6 7">CM134L-2</strain>
    </source>
</reference>
<dbReference type="PRINTS" id="PR00039">
    <property type="entry name" value="HTHLYSR"/>
</dbReference>
<dbReference type="PANTHER" id="PTHR30126">
    <property type="entry name" value="HTH-TYPE TRANSCRIPTIONAL REGULATOR"/>
    <property type="match status" value="1"/>
</dbReference>
<dbReference type="InterPro" id="IPR000847">
    <property type="entry name" value="LysR_HTH_N"/>
</dbReference>
<dbReference type="Proteomes" id="UP000284120">
    <property type="component" value="Unassembled WGS sequence"/>
</dbReference>
<dbReference type="PROSITE" id="PS50931">
    <property type="entry name" value="HTH_LYSR"/>
    <property type="match status" value="1"/>
</dbReference>
<dbReference type="InterPro" id="IPR005119">
    <property type="entry name" value="LysR_subst-bd"/>
</dbReference>
<name>A0A3S3Q1L9_9SPHI</name>
<evidence type="ECO:0000313" key="6">
    <source>
        <dbReference type="EMBL" id="RWU10952.1"/>
    </source>
</evidence>
<dbReference type="PANTHER" id="PTHR30126:SF39">
    <property type="entry name" value="HTH-TYPE TRANSCRIPTIONAL REGULATOR CYSL"/>
    <property type="match status" value="1"/>
</dbReference>
<dbReference type="EMBL" id="SAYW01000001">
    <property type="protein sequence ID" value="RWU10952.1"/>
    <property type="molecule type" value="Genomic_DNA"/>
</dbReference>
<evidence type="ECO:0000256" key="3">
    <source>
        <dbReference type="ARBA" id="ARBA00023125"/>
    </source>
</evidence>
<evidence type="ECO:0000256" key="2">
    <source>
        <dbReference type="ARBA" id="ARBA00023015"/>
    </source>
</evidence>
<dbReference type="AlphaFoldDB" id="A0A3S3Q1L9"/>
<protein>
    <submittedName>
        <fullName evidence="6">LysR family transcriptional regulator</fullName>
    </submittedName>
</protein>
<dbReference type="InterPro" id="IPR036388">
    <property type="entry name" value="WH-like_DNA-bd_sf"/>
</dbReference>
<dbReference type="RefSeq" id="WP_113646437.1">
    <property type="nucleotide sequence ID" value="NZ_QMHN01000001.1"/>
</dbReference>
<evidence type="ECO:0000313" key="7">
    <source>
        <dbReference type="Proteomes" id="UP000284120"/>
    </source>
</evidence>
<dbReference type="FunFam" id="1.10.10.10:FF:000001">
    <property type="entry name" value="LysR family transcriptional regulator"/>
    <property type="match status" value="1"/>
</dbReference>
<gene>
    <name evidence="6" type="ORF">DPV69_06380</name>
</gene>
<keyword evidence="4" id="KW-0804">Transcription</keyword>
<evidence type="ECO:0000256" key="4">
    <source>
        <dbReference type="ARBA" id="ARBA00023163"/>
    </source>
</evidence>
<keyword evidence="3" id="KW-0238">DNA-binding</keyword>
<proteinExistence type="inferred from homology"/>
<accession>A0A3S3Q1L9</accession>
<dbReference type="Gene3D" id="1.10.10.10">
    <property type="entry name" value="Winged helix-like DNA-binding domain superfamily/Winged helix DNA-binding domain"/>
    <property type="match status" value="1"/>
</dbReference>